<name>A0A0L0G7Y2_9EUKA</name>
<dbReference type="PANTHER" id="PTHR10882">
    <property type="entry name" value="DIPHTHINE SYNTHASE"/>
    <property type="match status" value="1"/>
</dbReference>
<dbReference type="InterPro" id="IPR035996">
    <property type="entry name" value="4pyrrol_Methylase_sf"/>
</dbReference>
<gene>
    <name evidence="10" type="ORF">SARC_03433</name>
</gene>
<keyword evidence="7" id="KW-0949">S-adenosyl-L-methionine</keyword>
<dbReference type="Gene3D" id="3.40.1010.10">
    <property type="entry name" value="Cobalt-precorrin-4 Transmethylase, Domain 1"/>
    <property type="match status" value="1"/>
</dbReference>
<dbReference type="UniPathway" id="UPA00559"/>
<evidence type="ECO:0000256" key="3">
    <source>
        <dbReference type="ARBA" id="ARBA00006729"/>
    </source>
</evidence>
<evidence type="ECO:0000256" key="5">
    <source>
        <dbReference type="ARBA" id="ARBA00022603"/>
    </source>
</evidence>
<feature type="domain" description="Tetrapyrrole methylase" evidence="9">
    <location>
        <begin position="16"/>
        <end position="178"/>
    </location>
</feature>
<dbReference type="OrthoDB" id="2516at2759"/>
<evidence type="ECO:0000256" key="6">
    <source>
        <dbReference type="ARBA" id="ARBA00022679"/>
    </source>
</evidence>
<dbReference type="EMBL" id="KQ241770">
    <property type="protein sequence ID" value="KNC84353.1"/>
    <property type="molecule type" value="Genomic_DNA"/>
</dbReference>
<dbReference type="AlphaFoldDB" id="A0A0L0G7Y2"/>
<evidence type="ECO:0000256" key="2">
    <source>
        <dbReference type="ARBA" id="ARBA00005156"/>
    </source>
</evidence>
<dbReference type="EC" id="2.1.1.314" evidence="4"/>
<keyword evidence="5" id="KW-0489">Methyltransferase</keyword>
<accession>A0A0L0G7Y2</accession>
<dbReference type="GO" id="GO:0141133">
    <property type="term" value="F:diphthine methyl ester synthase activity"/>
    <property type="evidence" value="ECO:0007669"/>
    <property type="project" value="UniProtKB-EC"/>
</dbReference>
<keyword evidence="11" id="KW-1185">Reference proteome</keyword>
<dbReference type="InterPro" id="IPR000878">
    <property type="entry name" value="4pyrrol_Mease"/>
</dbReference>
<dbReference type="RefSeq" id="XP_014158255.1">
    <property type="nucleotide sequence ID" value="XM_014302780.1"/>
</dbReference>
<dbReference type="InterPro" id="IPR014777">
    <property type="entry name" value="4pyrrole_Mease_sub1"/>
</dbReference>
<dbReference type="NCBIfam" id="TIGR00522">
    <property type="entry name" value="dph5"/>
    <property type="match status" value="1"/>
</dbReference>
<dbReference type="Pfam" id="PF00590">
    <property type="entry name" value="TP_methylase"/>
    <property type="match status" value="1"/>
</dbReference>
<dbReference type="GeneID" id="25903937"/>
<dbReference type="PANTHER" id="PTHR10882:SF0">
    <property type="entry name" value="DIPHTHINE METHYL ESTER SYNTHASE"/>
    <property type="match status" value="1"/>
</dbReference>
<evidence type="ECO:0000256" key="1">
    <source>
        <dbReference type="ARBA" id="ARBA00004006"/>
    </source>
</evidence>
<evidence type="ECO:0000256" key="8">
    <source>
        <dbReference type="ARBA" id="ARBA00048752"/>
    </source>
</evidence>
<comment type="catalytic activity">
    <reaction evidence="8">
        <text>2-[(3S)-amino-3-carboxypropyl]-L-histidyl-[translation elongation factor 2] + 4 S-adenosyl-L-methionine = diphthine methyl ester-[translation elongation factor 2] + 4 S-adenosyl-L-homocysteine + 3 H(+)</text>
        <dbReference type="Rhea" id="RHEA:42652"/>
        <dbReference type="Rhea" id="RHEA-COMP:9749"/>
        <dbReference type="Rhea" id="RHEA-COMP:10173"/>
        <dbReference type="ChEBI" id="CHEBI:15378"/>
        <dbReference type="ChEBI" id="CHEBI:57856"/>
        <dbReference type="ChEBI" id="CHEBI:59789"/>
        <dbReference type="ChEBI" id="CHEBI:73995"/>
        <dbReference type="ChEBI" id="CHEBI:79005"/>
        <dbReference type="EC" id="2.1.1.314"/>
    </reaction>
</comment>
<evidence type="ECO:0000313" key="10">
    <source>
        <dbReference type="EMBL" id="KNC84353.1"/>
    </source>
</evidence>
<keyword evidence="6" id="KW-0808">Transferase</keyword>
<evidence type="ECO:0000313" key="11">
    <source>
        <dbReference type="Proteomes" id="UP000054560"/>
    </source>
</evidence>
<comment type="similarity">
    <text evidence="3">Belongs to the diphthine synthase family.</text>
</comment>
<dbReference type="Gene3D" id="3.30.950.10">
    <property type="entry name" value="Methyltransferase, Cobalt-precorrin-4 Transmethylase, Domain 2"/>
    <property type="match status" value="1"/>
</dbReference>
<evidence type="ECO:0000256" key="4">
    <source>
        <dbReference type="ARBA" id="ARBA00011927"/>
    </source>
</evidence>
<organism evidence="10 11">
    <name type="scientific">Sphaeroforma arctica JP610</name>
    <dbReference type="NCBI Taxonomy" id="667725"/>
    <lineage>
        <taxon>Eukaryota</taxon>
        <taxon>Ichthyosporea</taxon>
        <taxon>Ichthyophonida</taxon>
        <taxon>Sphaeroforma</taxon>
    </lineage>
</organism>
<dbReference type="STRING" id="667725.A0A0L0G7Y2"/>
<dbReference type="FunFam" id="3.30.950.10:FF:000004">
    <property type="entry name" value="Diphthine synthase putative"/>
    <property type="match status" value="1"/>
</dbReference>
<evidence type="ECO:0000256" key="7">
    <source>
        <dbReference type="ARBA" id="ARBA00022691"/>
    </source>
</evidence>
<comment type="pathway">
    <text evidence="2">Protein modification; peptidyl-diphthamide biosynthesis.</text>
</comment>
<proteinExistence type="inferred from homology"/>
<protein>
    <recommendedName>
        <fullName evidence="4">diphthine methyl ester synthase</fullName>
        <ecNumber evidence="4">2.1.1.314</ecNumber>
    </recommendedName>
</protein>
<comment type="function">
    <text evidence="1">S-adenosyl-L-methionine-dependent methyltransferase that catalyzes four methylations of the modified target histidine residue in translation elongation factor 2 (EF-2), to form an intermediate called diphthine methyl ester. The four successive methylation reactions represent the second step of diphthamide biosynthesis.</text>
</comment>
<sequence length="202" mass="22769">MVEQGADEMLAGPNDDDIAILVVGDPFGATTHSDLMLRAKEKGMGVEVIHNVSIMNAVGCCGLQLYSYGETVSICFFTDEWKPDSFYAKIRENRKRGLHTLCLLDIKVKEMTVEEMMKGKYGKFQPPRYMTVNQCIEQLMEIEEIRNEGVYDWDTVCVGLARVGQPTQTLKAGTMRELLNEDFGGPLHSFVIAGDCHFFRDR</sequence>
<reference evidence="10 11" key="1">
    <citation type="submission" date="2011-02" db="EMBL/GenBank/DDBJ databases">
        <title>The Genome Sequence of Sphaeroforma arctica JP610.</title>
        <authorList>
            <consortium name="The Broad Institute Genome Sequencing Platform"/>
            <person name="Russ C."/>
            <person name="Cuomo C."/>
            <person name="Young S.K."/>
            <person name="Zeng Q."/>
            <person name="Gargeya S."/>
            <person name="Alvarado L."/>
            <person name="Berlin A."/>
            <person name="Chapman S.B."/>
            <person name="Chen Z."/>
            <person name="Freedman E."/>
            <person name="Gellesch M."/>
            <person name="Goldberg J."/>
            <person name="Griggs A."/>
            <person name="Gujja S."/>
            <person name="Heilman E."/>
            <person name="Heiman D."/>
            <person name="Howarth C."/>
            <person name="Mehta T."/>
            <person name="Neiman D."/>
            <person name="Pearson M."/>
            <person name="Roberts A."/>
            <person name="Saif S."/>
            <person name="Shea T."/>
            <person name="Shenoy N."/>
            <person name="Sisk P."/>
            <person name="Stolte C."/>
            <person name="Sykes S."/>
            <person name="White J."/>
            <person name="Yandava C."/>
            <person name="Burger G."/>
            <person name="Gray M.W."/>
            <person name="Holland P.W.H."/>
            <person name="King N."/>
            <person name="Lang F.B.F."/>
            <person name="Roger A.J."/>
            <person name="Ruiz-Trillo I."/>
            <person name="Haas B."/>
            <person name="Nusbaum C."/>
            <person name="Birren B."/>
        </authorList>
    </citation>
    <scope>NUCLEOTIDE SEQUENCE [LARGE SCALE GENOMIC DNA]</scope>
    <source>
        <strain evidence="10 11">JP610</strain>
    </source>
</reference>
<evidence type="ECO:0000259" key="9">
    <source>
        <dbReference type="Pfam" id="PF00590"/>
    </source>
</evidence>
<dbReference type="SUPFAM" id="SSF53790">
    <property type="entry name" value="Tetrapyrrole methylase"/>
    <property type="match status" value="1"/>
</dbReference>
<dbReference type="GO" id="GO:0017183">
    <property type="term" value="P:protein histidyl modification to diphthamide"/>
    <property type="evidence" value="ECO:0007669"/>
    <property type="project" value="UniProtKB-UniPathway"/>
</dbReference>
<dbReference type="Proteomes" id="UP000054560">
    <property type="component" value="Unassembled WGS sequence"/>
</dbReference>
<dbReference type="InterPro" id="IPR014776">
    <property type="entry name" value="4pyrrole_Mease_sub2"/>
</dbReference>
<dbReference type="eggNOG" id="KOG3123">
    <property type="taxonomic scope" value="Eukaryota"/>
</dbReference>
<dbReference type="InterPro" id="IPR004551">
    <property type="entry name" value="Dphthn_synthase"/>
</dbReference>
<dbReference type="CDD" id="cd11647">
    <property type="entry name" value="DHP5_DphB"/>
    <property type="match status" value="1"/>
</dbReference>
<dbReference type="GO" id="GO:0032259">
    <property type="term" value="P:methylation"/>
    <property type="evidence" value="ECO:0007669"/>
    <property type="project" value="UniProtKB-KW"/>
</dbReference>